<protein>
    <recommendedName>
        <fullName evidence="2">DUF7918 domain-containing protein</fullName>
    </recommendedName>
</protein>
<dbReference type="PANTHER" id="PTHR36223">
    <property type="entry name" value="BETA-LACTAMASE-TYPE TRANSPEPTIDASE FOLD DOMAIN CONTAINING PROTEIN"/>
    <property type="match status" value="1"/>
</dbReference>
<evidence type="ECO:0000313" key="3">
    <source>
        <dbReference type="EMBL" id="KZV85295.1"/>
    </source>
</evidence>
<dbReference type="Pfam" id="PF25534">
    <property type="entry name" value="DUF7918"/>
    <property type="match status" value="1"/>
</dbReference>
<organism evidence="3 4">
    <name type="scientific">Exidia glandulosa HHB12029</name>
    <dbReference type="NCBI Taxonomy" id="1314781"/>
    <lineage>
        <taxon>Eukaryota</taxon>
        <taxon>Fungi</taxon>
        <taxon>Dikarya</taxon>
        <taxon>Basidiomycota</taxon>
        <taxon>Agaricomycotina</taxon>
        <taxon>Agaricomycetes</taxon>
        <taxon>Auriculariales</taxon>
        <taxon>Exidiaceae</taxon>
        <taxon>Exidia</taxon>
    </lineage>
</organism>
<dbReference type="InterPro" id="IPR057678">
    <property type="entry name" value="DUF7918"/>
</dbReference>
<accession>A0A165DT05</accession>
<feature type="region of interest" description="Disordered" evidence="1">
    <location>
        <begin position="223"/>
        <end position="246"/>
    </location>
</feature>
<dbReference type="InParanoid" id="A0A165DT05"/>
<dbReference type="OrthoDB" id="3364132at2759"/>
<gene>
    <name evidence="3" type="ORF">EXIGLDRAFT_841596</name>
</gene>
<feature type="domain" description="DUF7918" evidence="2">
    <location>
        <begin position="14"/>
        <end position="211"/>
    </location>
</feature>
<sequence>MPAQQTSISHLNFEAWVDCDGIALPVYGVEVNGNKATCWIASQAGKNFAVHFKMNDRSERANYSGAVGRTFGTVPPAHDYAQRSVTAMRPTPTTQRQLRFSSLQTSDDDYAIKDNAILSHLGTILVKFYRVEVEGTMDHSAKPVPAHLDSQQKFTVHEAAKKLGGHHVQLVAPKAVKPYRRTRVRPIGGSIVELEFKYRPQSVLEAQDIIPVLRAQAVPAEYKSRKRPNDATNTDRRVKKAKTEPVDGDALHAAQARIRDLEAQLKKEREGLAMDVKVKAEVEPIRVSGAFSPGQVIDLTDD</sequence>
<name>A0A165DT05_EXIGL</name>
<dbReference type="STRING" id="1314781.A0A165DT05"/>
<evidence type="ECO:0000259" key="2">
    <source>
        <dbReference type="Pfam" id="PF25534"/>
    </source>
</evidence>
<dbReference type="AlphaFoldDB" id="A0A165DT05"/>
<feature type="compositionally biased region" description="Basic and acidic residues" evidence="1">
    <location>
        <begin position="227"/>
        <end position="245"/>
    </location>
</feature>
<proteinExistence type="predicted"/>
<dbReference type="Proteomes" id="UP000077266">
    <property type="component" value="Unassembled WGS sequence"/>
</dbReference>
<reference evidence="3 4" key="1">
    <citation type="journal article" date="2016" name="Mol. Biol. Evol.">
        <title>Comparative Genomics of Early-Diverging Mushroom-Forming Fungi Provides Insights into the Origins of Lignocellulose Decay Capabilities.</title>
        <authorList>
            <person name="Nagy L.G."/>
            <person name="Riley R."/>
            <person name="Tritt A."/>
            <person name="Adam C."/>
            <person name="Daum C."/>
            <person name="Floudas D."/>
            <person name="Sun H."/>
            <person name="Yadav J.S."/>
            <person name="Pangilinan J."/>
            <person name="Larsson K.H."/>
            <person name="Matsuura K."/>
            <person name="Barry K."/>
            <person name="Labutti K."/>
            <person name="Kuo R."/>
            <person name="Ohm R.A."/>
            <person name="Bhattacharya S.S."/>
            <person name="Shirouzu T."/>
            <person name="Yoshinaga Y."/>
            <person name="Martin F.M."/>
            <person name="Grigoriev I.V."/>
            <person name="Hibbett D.S."/>
        </authorList>
    </citation>
    <scope>NUCLEOTIDE SEQUENCE [LARGE SCALE GENOMIC DNA]</scope>
    <source>
        <strain evidence="3 4">HHB12029</strain>
    </source>
</reference>
<evidence type="ECO:0000256" key="1">
    <source>
        <dbReference type="SAM" id="MobiDB-lite"/>
    </source>
</evidence>
<dbReference type="PANTHER" id="PTHR36223:SF1">
    <property type="entry name" value="TRANSCRIPTION ELONGATION FACTOR EAF N-TERMINAL DOMAIN-CONTAINING PROTEIN"/>
    <property type="match status" value="1"/>
</dbReference>
<evidence type="ECO:0000313" key="4">
    <source>
        <dbReference type="Proteomes" id="UP000077266"/>
    </source>
</evidence>
<keyword evidence="4" id="KW-1185">Reference proteome</keyword>
<dbReference type="EMBL" id="KV426193">
    <property type="protein sequence ID" value="KZV85295.1"/>
    <property type="molecule type" value="Genomic_DNA"/>
</dbReference>